<evidence type="ECO:0000259" key="6">
    <source>
        <dbReference type="Pfam" id="PF15459"/>
    </source>
</evidence>
<feature type="domain" description="Ribosomal RNA-processing protein 14/surfeit locus protein 6 C-terminal" evidence="5">
    <location>
        <begin position="176"/>
        <end position="366"/>
    </location>
</feature>
<proteinExistence type="inferred from homology"/>
<gene>
    <name evidence="7" type="ORF">CALCODRAFT_493185</name>
</gene>
<feature type="compositionally biased region" description="Acidic residues" evidence="4">
    <location>
        <begin position="110"/>
        <end position="119"/>
    </location>
</feature>
<evidence type="ECO:0000313" key="7">
    <source>
        <dbReference type="EMBL" id="KZT59919.1"/>
    </source>
</evidence>
<dbReference type="InterPro" id="IPR029188">
    <property type="entry name" value="Rrp14_N"/>
</dbReference>
<evidence type="ECO:0000256" key="3">
    <source>
        <dbReference type="ARBA" id="ARBA00023242"/>
    </source>
</evidence>
<dbReference type="InParanoid" id="A0A165HYP9"/>
<comment type="similarity">
    <text evidence="2">Belongs to the SURF6 family.</text>
</comment>
<organism evidence="7 8">
    <name type="scientific">Calocera cornea HHB12733</name>
    <dbReference type="NCBI Taxonomy" id="1353952"/>
    <lineage>
        <taxon>Eukaryota</taxon>
        <taxon>Fungi</taxon>
        <taxon>Dikarya</taxon>
        <taxon>Basidiomycota</taxon>
        <taxon>Agaricomycotina</taxon>
        <taxon>Dacrymycetes</taxon>
        <taxon>Dacrymycetales</taxon>
        <taxon>Dacrymycetaceae</taxon>
        <taxon>Calocera</taxon>
    </lineage>
</organism>
<name>A0A165HYP9_9BASI</name>
<dbReference type="Pfam" id="PF15459">
    <property type="entry name" value="RRP14"/>
    <property type="match status" value="1"/>
</dbReference>
<dbReference type="PANTHER" id="PTHR14369:SF0">
    <property type="entry name" value="SURFEIT LOCUS PROTEIN 6"/>
    <property type="match status" value="1"/>
</dbReference>
<feature type="compositionally biased region" description="Basic residues" evidence="4">
    <location>
        <begin position="192"/>
        <end position="203"/>
    </location>
</feature>
<feature type="compositionally biased region" description="Basic residues" evidence="4">
    <location>
        <begin position="362"/>
        <end position="375"/>
    </location>
</feature>
<dbReference type="InterPro" id="IPR029190">
    <property type="entry name" value="Rrp14/SURF6_C"/>
</dbReference>
<feature type="compositionally biased region" description="Polar residues" evidence="4">
    <location>
        <begin position="235"/>
        <end position="253"/>
    </location>
</feature>
<feature type="compositionally biased region" description="Basic and acidic residues" evidence="4">
    <location>
        <begin position="174"/>
        <end position="191"/>
    </location>
</feature>
<feature type="compositionally biased region" description="Basic and acidic residues" evidence="4">
    <location>
        <begin position="321"/>
        <end position="339"/>
    </location>
</feature>
<feature type="compositionally biased region" description="Basic residues" evidence="4">
    <location>
        <begin position="387"/>
        <end position="397"/>
    </location>
</feature>
<comment type="subcellular location">
    <subcellularLocation>
        <location evidence="1">Nucleus</location>
    </subcellularLocation>
</comment>
<dbReference type="Pfam" id="PF04935">
    <property type="entry name" value="SURF6"/>
    <property type="match status" value="1"/>
</dbReference>
<dbReference type="Proteomes" id="UP000076842">
    <property type="component" value="Unassembled WGS sequence"/>
</dbReference>
<dbReference type="GO" id="GO:0042274">
    <property type="term" value="P:ribosomal small subunit biogenesis"/>
    <property type="evidence" value="ECO:0007669"/>
    <property type="project" value="TreeGrafter"/>
</dbReference>
<evidence type="ECO:0000256" key="1">
    <source>
        <dbReference type="ARBA" id="ARBA00004123"/>
    </source>
</evidence>
<reference evidence="7 8" key="1">
    <citation type="journal article" date="2016" name="Mol. Biol. Evol.">
        <title>Comparative Genomics of Early-Diverging Mushroom-Forming Fungi Provides Insights into the Origins of Lignocellulose Decay Capabilities.</title>
        <authorList>
            <person name="Nagy L.G."/>
            <person name="Riley R."/>
            <person name="Tritt A."/>
            <person name="Adam C."/>
            <person name="Daum C."/>
            <person name="Floudas D."/>
            <person name="Sun H."/>
            <person name="Yadav J.S."/>
            <person name="Pangilinan J."/>
            <person name="Larsson K.H."/>
            <person name="Matsuura K."/>
            <person name="Barry K."/>
            <person name="Labutti K."/>
            <person name="Kuo R."/>
            <person name="Ohm R.A."/>
            <person name="Bhattacharya S.S."/>
            <person name="Shirouzu T."/>
            <person name="Yoshinaga Y."/>
            <person name="Martin F.M."/>
            <person name="Grigoriev I.V."/>
            <person name="Hibbett D.S."/>
        </authorList>
    </citation>
    <scope>NUCLEOTIDE SEQUENCE [LARGE SCALE GENOMIC DNA]</scope>
    <source>
        <strain evidence="7 8">HHB12733</strain>
    </source>
</reference>
<evidence type="ECO:0000256" key="4">
    <source>
        <dbReference type="SAM" id="MobiDB-lite"/>
    </source>
</evidence>
<dbReference type="PANTHER" id="PTHR14369">
    <property type="entry name" value="SURFEIT LOCUS PROTEIN 6"/>
    <property type="match status" value="1"/>
</dbReference>
<dbReference type="GO" id="GO:0042273">
    <property type="term" value="P:ribosomal large subunit biogenesis"/>
    <property type="evidence" value="ECO:0007669"/>
    <property type="project" value="TreeGrafter"/>
</dbReference>
<dbReference type="OrthoDB" id="444809at2759"/>
<protein>
    <recommendedName>
        <fullName evidence="9">SURF6-domain-containing protein</fullName>
    </recommendedName>
</protein>
<keyword evidence="3" id="KW-0539">Nucleus</keyword>
<evidence type="ECO:0000256" key="2">
    <source>
        <dbReference type="ARBA" id="ARBA00005904"/>
    </source>
</evidence>
<evidence type="ECO:0008006" key="9">
    <source>
        <dbReference type="Google" id="ProtNLM"/>
    </source>
</evidence>
<dbReference type="AlphaFoldDB" id="A0A165HYP9"/>
<feature type="compositionally biased region" description="Basic and acidic residues" evidence="4">
    <location>
        <begin position="56"/>
        <end position="94"/>
    </location>
</feature>
<dbReference type="EMBL" id="KV423936">
    <property type="protein sequence ID" value="KZT59919.1"/>
    <property type="molecule type" value="Genomic_DNA"/>
</dbReference>
<feature type="region of interest" description="Disordered" evidence="4">
    <location>
        <begin position="37"/>
        <end position="397"/>
    </location>
</feature>
<feature type="compositionally biased region" description="Basic and acidic residues" evidence="4">
    <location>
        <begin position="276"/>
        <end position="313"/>
    </location>
</feature>
<feature type="domain" description="Ribosomal RNA-processing protein 14 N-terminal" evidence="6">
    <location>
        <begin position="14"/>
        <end position="75"/>
    </location>
</feature>
<dbReference type="STRING" id="1353952.A0A165HYP9"/>
<evidence type="ECO:0000259" key="5">
    <source>
        <dbReference type="Pfam" id="PF04935"/>
    </source>
</evidence>
<dbReference type="GO" id="GO:0005730">
    <property type="term" value="C:nucleolus"/>
    <property type="evidence" value="ECO:0007669"/>
    <property type="project" value="TreeGrafter"/>
</dbReference>
<dbReference type="GO" id="GO:0003723">
    <property type="term" value="F:RNA binding"/>
    <property type="evidence" value="ECO:0007669"/>
    <property type="project" value="TreeGrafter"/>
</dbReference>
<dbReference type="GO" id="GO:0003677">
    <property type="term" value="F:DNA binding"/>
    <property type="evidence" value="ECO:0007669"/>
    <property type="project" value="TreeGrafter"/>
</dbReference>
<evidence type="ECO:0000313" key="8">
    <source>
        <dbReference type="Proteomes" id="UP000076842"/>
    </source>
</evidence>
<dbReference type="InterPro" id="IPR007019">
    <property type="entry name" value="SURF6"/>
</dbReference>
<accession>A0A165HYP9</accession>
<keyword evidence="8" id="KW-1185">Reference proteome</keyword>
<sequence>MTIAVDDTAMIRQSLERHNESFSNLLKLIPPRYYIVEDKDETPSKWQKNTKKQKTPKQEVKEATKKAKRAKLDPANHKTTLDILREEEAAHEAKLTNGAAKGKGKRTAEEMESDDESGDEPSSHKEPVPMGSGSITELRAKLQERIAVLQLKSGRRKPGDETEGGEETDGMPSTKEELLEMRRQKRGEVRDKRRKETKNRKAKERAEKEGKGKVKIGAPPPTKLLVPEPSKSRPDTSTAFNVSVTPKAVSSSKAAKRHAAPSDPNAALAKLSKKQQALEKLDPEARKRREEQDRYEKAELRIEGGKVHDDPARLKKAVKRKEKEKEKSKKDWDTRKREIQISAAAKQKKRTDNILQRNERRKEKKLGIKPKKGKARPGFEGKPMPFTKRKGKPGGKK</sequence>